<dbReference type="CDD" id="cd05168">
    <property type="entry name" value="PI4Kc_III_beta"/>
    <property type="match status" value="1"/>
</dbReference>
<comment type="catalytic activity">
    <reaction evidence="1">
        <text>a 1,2-diacyl-sn-glycero-3-phospho-(1D-myo-inositol) + ATP = a 1,2-diacyl-sn-glycero-3-phospho-(1D-myo-inositol 4-phosphate) + ADP + H(+)</text>
        <dbReference type="Rhea" id="RHEA:19877"/>
        <dbReference type="ChEBI" id="CHEBI:15378"/>
        <dbReference type="ChEBI" id="CHEBI:30616"/>
        <dbReference type="ChEBI" id="CHEBI:57880"/>
        <dbReference type="ChEBI" id="CHEBI:58178"/>
        <dbReference type="ChEBI" id="CHEBI:456216"/>
        <dbReference type="EC" id="2.7.1.67"/>
    </reaction>
</comment>
<evidence type="ECO:0000256" key="4">
    <source>
        <dbReference type="ARBA" id="ARBA00022777"/>
    </source>
</evidence>
<evidence type="ECO:0000313" key="9">
    <source>
        <dbReference type="Proteomes" id="UP000815325"/>
    </source>
</evidence>
<dbReference type="PROSITE" id="PS51545">
    <property type="entry name" value="PIK_HELICAL"/>
    <property type="match status" value="1"/>
</dbReference>
<feature type="compositionally biased region" description="Basic and acidic residues" evidence="5">
    <location>
        <begin position="600"/>
        <end position="613"/>
    </location>
</feature>
<evidence type="ECO:0000259" key="7">
    <source>
        <dbReference type="PROSITE" id="PS51545"/>
    </source>
</evidence>
<feature type="compositionally biased region" description="Basic and acidic residues" evidence="5">
    <location>
        <begin position="471"/>
        <end position="480"/>
    </location>
</feature>
<feature type="region of interest" description="Disordered" evidence="5">
    <location>
        <begin position="847"/>
        <end position="931"/>
    </location>
</feature>
<feature type="region of interest" description="Disordered" evidence="5">
    <location>
        <begin position="775"/>
        <end position="834"/>
    </location>
</feature>
<dbReference type="Pfam" id="PF00454">
    <property type="entry name" value="PI3_PI4_kinase"/>
    <property type="match status" value="1"/>
</dbReference>
<keyword evidence="3" id="KW-0808">Transferase</keyword>
<sequence>MEAITRKGRQLVTLNRNKHEAKPLVERCGGDLLLRLFESEWFNSWICLQYLYQHPNSGVEDYLCNKLNELPEPSIEQYLLQFVYLAANRPGSALERTIIGLCSKSFVIAIKVHWLLLALCQDQNKEKHLDVFRDKCERAALDGRWEVPFNNTQVENILSPQHSMLSPVTSGPFSNFSPIMKPPSHAVMGSSPPGESPPNSIMLTTPGILNKIDEGVELMSHSQSPRLLSSALKSMDEDDLQDGPFDSIKLHNRMNLIRAELGEGEGVTTLLDSSRGKGGLISVTEDEMVLSDDEYGGMGNGCPLSPSAKVRHDAYGATLDFLEALCDTSFALVSIPLQEELQELMAAGCLSPTAYEGPREKELMSRMAGVMASLRGDAPIVRLNLKVLEPPPHSQGQQGSSSLHRSSPPRPRSPLPLLSPRDSTPPRSGSRRARTPPRSGRLAEELRARFTSDRGDKDKGEAGSDGVGAKGGERGEKDKGTPMLSIGPISLGRRKSSPGLSAVPIAEHEAAAAAANGDGSDSDRGAEVCSSPPGVLKEKSLSLLSRLGLCRRPAPGMMLCDSDEADEGAAGEGRHPHLRSRSSQGRPASSRGSGSQSATQRERERRRQQRPERLVAVSLEVAGGLDLSIPSPYRKSRRTPSSEAISLVASKLKISSMPPPHHSGPPLNLPPEYLPPAPMGDSASDRPWGSEVSTTHSEAGMGPQGFGITGGTPDRESTGKGAGTGYAGAGGGSSHVPLLPLPHSPPSRSDNFLTTAANFGSNLLSSAAAMAAAALGAGTAASSSAPPVSQQQEPQPQPLVSASSLSFQSGVGGGSSYWQHPPASTYTSAEPQPNNYEGIVSAAAAAELSPMNSPKPSHAKQATLPEEIHLSMPPGMPGESHEEAETHDAAPATQGEHPNTCSSALRSHSHRSHRRSQGGGVANSIGTKNSSSMGCRAAAAATAAAAAEATGLSGAQQQQQQQQQQSSSCAIAGSVGGGGGGGGHTSGRQGEDARAGGQLSALSAKGTGPSMGCSPAASPSPHKFVGSAGGPLPMATPSMRYMAPPCSVPLGPAAEAARQEAWAVYGERWADKVERIKRESPHGQQKGWALRGIIVKSGDDCRQELLAVQLVRAFAEIFQDAGLPLRLRHYDVLVTSNRTALIEVVPDSLSIHTVKHRSPYGASLSDHFFAKWPRGTQECVAAQRRLTESLAAYSIICYLLQIKDRHNGNILLDDQGCLVHIDFGFMLSNSPGGVNFEAAPFKLTREMLEVMDSNSEGKPSEMFDYFKVLVIQGFLACRKHHDRLLLMVRMMSRSGFPCFKQGERSVKALEKRFQLHLTEVQCVQSVLGLISDSLDAWRTRQYDYYQRLLNGIL</sequence>
<feature type="compositionally biased region" description="Low complexity" evidence="5">
    <location>
        <begin position="775"/>
        <end position="794"/>
    </location>
</feature>
<dbReference type="InterPro" id="IPR042236">
    <property type="entry name" value="PI3K_accessory_sf"/>
</dbReference>
<feature type="domain" description="PIK helical" evidence="7">
    <location>
        <begin position="1"/>
        <end position="139"/>
    </location>
</feature>
<evidence type="ECO:0000256" key="5">
    <source>
        <dbReference type="SAM" id="MobiDB-lite"/>
    </source>
</evidence>
<dbReference type="PANTHER" id="PTHR10048">
    <property type="entry name" value="PHOSPHATIDYLINOSITOL KINASE"/>
    <property type="match status" value="1"/>
</dbReference>
<feature type="compositionally biased region" description="Low complexity" evidence="5">
    <location>
        <begin position="415"/>
        <end position="428"/>
    </location>
</feature>
<evidence type="ECO:0000313" key="8">
    <source>
        <dbReference type="EMBL" id="KAF5839646.1"/>
    </source>
</evidence>
<dbReference type="InterPro" id="IPR018936">
    <property type="entry name" value="PI3/4_kinase_CS"/>
</dbReference>
<dbReference type="PANTHER" id="PTHR10048:SF22">
    <property type="entry name" value="PHOSPHATIDYLINOSITOL 4-KINASE BETA"/>
    <property type="match status" value="1"/>
</dbReference>
<feature type="compositionally biased region" description="Basic and acidic residues" evidence="5">
    <location>
        <begin position="441"/>
        <end position="462"/>
    </location>
</feature>
<feature type="compositionally biased region" description="Polar residues" evidence="5">
    <location>
        <begin position="896"/>
        <end position="905"/>
    </location>
</feature>
<dbReference type="EC" id="2.7.1.67" evidence="2"/>
<protein>
    <recommendedName>
        <fullName evidence="2">1-phosphatidylinositol 4-kinase</fullName>
        <ecNumber evidence="2">2.7.1.67</ecNumber>
    </recommendedName>
</protein>
<feature type="region of interest" description="Disordered" evidence="5">
    <location>
        <begin position="955"/>
        <end position="1029"/>
    </location>
</feature>
<dbReference type="InterPro" id="IPR011009">
    <property type="entry name" value="Kinase-like_dom_sf"/>
</dbReference>
<dbReference type="Gene3D" id="3.30.1010.10">
    <property type="entry name" value="Phosphatidylinositol 3-kinase Catalytic Subunit, Chain A, domain 4"/>
    <property type="match status" value="1"/>
</dbReference>
<reference evidence="8" key="1">
    <citation type="submission" date="2017-08" db="EMBL/GenBank/DDBJ databases">
        <authorList>
            <person name="Polle J.E."/>
            <person name="Barry K."/>
            <person name="Cushman J."/>
            <person name="Schmutz J."/>
            <person name="Tran D."/>
            <person name="Hathwaick L.T."/>
            <person name="Yim W.C."/>
            <person name="Jenkins J."/>
            <person name="Mckie-Krisberg Z.M."/>
            <person name="Prochnik S."/>
            <person name="Lindquist E."/>
            <person name="Dockter R.B."/>
            <person name="Adam C."/>
            <person name="Molina H."/>
            <person name="Bunkerborg J."/>
            <person name="Jin E."/>
            <person name="Buchheim M."/>
            <person name="Magnuson J."/>
        </authorList>
    </citation>
    <scope>NUCLEOTIDE SEQUENCE</scope>
    <source>
        <strain evidence="8">CCAP 19/18</strain>
    </source>
</reference>
<feature type="compositionally biased region" description="Gly residues" evidence="5">
    <location>
        <begin position="720"/>
        <end position="733"/>
    </location>
</feature>
<gene>
    <name evidence="8" type="ORF">DUNSADRAFT_302</name>
</gene>
<feature type="compositionally biased region" description="Basic and acidic residues" evidence="5">
    <location>
        <begin position="879"/>
        <end position="888"/>
    </location>
</feature>
<dbReference type="InterPro" id="IPR016024">
    <property type="entry name" value="ARM-type_fold"/>
</dbReference>
<keyword evidence="4" id="KW-0418">Kinase</keyword>
<feature type="compositionally biased region" description="Polar residues" evidence="5">
    <location>
        <begin position="581"/>
        <end position="599"/>
    </location>
</feature>
<dbReference type="Gene3D" id="1.25.40.70">
    <property type="entry name" value="Phosphatidylinositol 3-kinase, accessory domain (PIK)"/>
    <property type="match status" value="1"/>
</dbReference>
<feature type="compositionally biased region" description="Polar residues" evidence="5">
    <location>
        <begin position="816"/>
        <end position="834"/>
    </location>
</feature>
<proteinExistence type="predicted"/>
<feature type="region of interest" description="Disordered" evidence="5">
    <location>
        <begin position="554"/>
        <end position="749"/>
    </location>
</feature>
<dbReference type="InterPro" id="IPR000403">
    <property type="entry name" value="PI3/4_kinase_cat_dom"/>
</dbReference>
<accession>A0ABQ7GYH3</accession>
<dbReference type="PROSITE" id="PS00916">
    <property type="entry name" value="PI3_4_KINASE_2"/>
    <property type="match status" value="1"/>
</dbReference>
<evidence type="ECO:0000256" key="1">
    <source>
        <dbReference type="ARBA" id="ARBA00001686"/>
    </source>
</evidence>
<dbReference type="Pfam" id="PF21245">
    <property type="entry name" value="PI4KB-PIK1_PIK"/>
    <property type="match status" value="1"/>
</dbReference>
<name>A0ABQ7GYH3_DUNSA</name>
<organism evidence="8 9">
    <name type="scientific">Dunaliella salina</name>
    <name type="common">Green alga</name>
    <name type="synonym">Protococcus salinus</name>
    <dbReference type="NCBI Taxonomy" id="3046"/>
    <lineage>
        <taxon>Eukaryota</taxon>
        <taxon>Viridiplantae</taxon>
        <taxon>Chlorophyta</taxon>
        <taxon>core chlorophytes</taxon>
        <taxon>Chlorophyceae</taxon>
        <taxon>CS clade</taxon>
        <taxon>Chlamydomonadales</taxon>
        <taxon>Dunaliellaceae</taxon>
        <taxon>Dunaliella</taxon>
    </lineage>
</organism>
<dbReference type="SUPFAM" id="SSF48371">
    <property type="entry name" value="ARM repeat"/>
    <property type="match status" value="1"/>
</dbReference>
<feature type="compositionally biased region" description="Low complexity" evidence="5">
    <location>
        <begin position="394"/>
        <end position="406"/>
    </location>
</feature>
<feature type="compositionally biased region" description="Basic residues" evidence="5">
    <location>
        <begin position="907"/>
        <end position="916"/>
    </location>
</feature>
<dbReference type="SUPFAM" id="SSF56112">
    <property type="entry name" value="Protein kinase-like (PK-like)"/>
    <property type="match status" value="1"/>
</dbReference>
<dbReference type="Gene3D" id="1.10.1070.11">
    <property type="entry name" value="Phosphatidylinositol 3-/4-kinase, catalytic domain"/>
    <property type="match status" value="1"/>
</dbReference>
<dbReference type="InterPro" id="IPR036940">
    <property type="entry name" value="PI3/4_kinase_cat_sf"/>
</dbReference>
<dbReference type="Proteomes" id="UP000815325">
    <property type="component" value="Unassembled WGS sequence"/>
</dbReference>
<dbReference type="InterPro" id="IPR015433">
    <property type="entry name" value="PI3/4_kinase"/>
</dbReference>
<keyword evidence="9" id="KW-1185">Reference proteome</keyword>
<dbReference type="SMART" id="SM00146">
    <property type="entry name" value="PI3Kc"/>
    <property type="match status" value="1"/>
</dbReference>
<feature type="compositionally biased region" description="Pro residues" evidence="5">
    <location>
        <begin position="657"/>
        <end position="678"/>
    </location>
</feature>
<feature type="compositionally biased region" description="Gly residues" evidence="5">
    <location>
        <begin position="974"/>
        <end position="985"/>
    </location>
</feature>
<feature type="compositionally biased region" description="Low complexity" evidence="5">
    <location>
        <begin position="955"/>
        <end position="973"/>
    </location>
</feature>
<evidence type="ECO:0000259" key="6">
    <source>
        <dbReference type="PROSITE" id="PS50290"/>
    </source>
</evidence>
<feature type="region of interest" description="Disordered" evidence="5">
    <location>
        <begin position="389"/>
        <end position="537"/>
    </location>
</feature>
<feature type="domain" description="PI3K/PI4K catalytic" evidence="6">
    <location>
        <begin position="1067"/>
        <end position="1338"/>
    </location>
</feature>
<dbReference type="PROSITE" id="PS50290">
    <property type="entry name" value="PI3_4_KINASE_3"/>
    <property type="match status" value="1"/>
</dbReference>
<comment type="caution">
    <text evidence="8">The sequence shown here is derived from an EMBL/GenBank/DDBJ whole genome shotgun (WGS) entry which is preliminary data.</text>
</comment>
<feature type="compositionally biased region" description="Polar residues" evidence="5">
    <location>
        <begin position="800"/>
        <end position="809"/>
    </location>
</feature>
<evidence type="ECO:0000256" key="3">
    <source>
        <dbReference type="ARBA" id="ARBA00022679"/>
    </source>
</evidence>
<dbReference type="PROSITE" id="PS00915">
    <property type="entry name" value="PI3_4_KINASE_1"/>
    <property type="match status" value="1"/>
</dbReference>
<dbReference type="InterPro" id="IPR049160">
    <property type="entry name" value="PI4KB-PIK1_PIK"/>
</dbReference>
<dbReference type="InterPro" id="IPR057754">
    <property type="entry name" value="PI4-kinase_beta/PIK1_cat"/>
</dbReference>
<dbReference type="EMBL" id="MU069537">
    <property type="protein sequence ID" value="KAF5839646.1"/>
    <property type="molecule type" value="Genomic_DNA"/>
</dbReference>
<evidence type="ECO:0000256" key="2">
    <source>
        <dbReference type="ARBA" id="ARBA00012169"/>
    </source>
</evidence>
<dbReference type="InterPro" id="IPR001263">
    <property type="entry name" value="PI3K_accessory_dom"/>
</dbReference>